<evidence type="ECO:0000313" key="1">
    <source>
        <dbReference type="EnsemblMetazoa" id="AQUA003613-PA"/>
    </source>
</evidence>
<dbReference type="AlphaFoldDB" id="A0A182X1E5"/>
<organism evidence="1 2">
    <name type="scientific">Anopheles quadriannulatus</name>
    <name type="common">Mosquito</name>
    <dbReference type="NCBI Taxonomy" id="34691"/>
    <lineage>
        <taxon>Eukaryota</taxon>
        <taxon>Metazoa</taxon>
        <taxon>Ecdysozoa</taxon>
        <taxon>Arthropoda</taxon>
        <taxon>Hexapoda</taxon>
        <taxon>Insecta</taxon>
        <taxon>Pterygota</taxon>
        <taxon>Neoptera</taxon>
        <taxon>Endopterygota</taxon>
        <taxon>Diptera</taxon>
        <taxon>Nematocera</taxon>
        <taxon>Culicoidea</taxon>
        <taxon>Culicidae</taxon>
        <taxon>Anophelinae</taxon>
        <taxon>Anopheles</taxon>
    </lineage>
</organism>
<protein>
    <recommendedName>
        <fullName evidence="3">Protein pinocchio</fullName>
    </recommendedName>
</protein>
<proteinExistence type="predicted"/>
<evidence type="ECO:0000313" key="2">
    <source>
        <dbReference type="Proteomes" id="UP000076407"/>
    </source>
</evidence>
<keyword evidence="2" id="KW-1185">Reference proteome</keyword>
<sequence>MKPYDNGTFASRHIVSEWEDNVVFDADDPDFSVGGGGVGPPTANMLIRSTAGSQQIARQLATSNLTRSVTTYYGLNSTSIVSNLNQLMKVSSSTKLSAISNSSMSVASVQAPHLADLCSSLSRTSLSMSSSLSDLVGSPSLGAVFDFHSSDAVLTIEELREQLGSCYTCGVSWTEDQVSLDCTECGGYSLERPCLICEGICGQLWKRDFTMSHACGKSRWQGVCTKFPAQMIQLQSSAPLSSCASFGSHHQLTGCAAAAAANNGASTASQQHFLQQELCARLEKLSANAHS</sequence>
<evidence type="ECO:0008006" key="3">
    <source>
        <dbReference type="Google" id="ProtNLM"/>
    </source>
</evidence>
<dbReference type="VEuPathDB" id="VectorBase:AQUA003613"/>
<name>A0A182X1E5_ANOQN</name>
<reference evidence="1" key="1">
    <citation type="submission" date="2025-08" db="UniProtKB">
        <authorList>
            <consortium name="EnsemblMetazoa"/>
        </authorList>
    </citation>
    <scope>IDENTIFICATION</scope>
    <source>
        <strain evidence="1">SANGQUA</strain>
    </source>
</reference>
<accession>A0A182X1E5</accession>
<dbReference type="EnsemblMetazoa" id="AQUA003613-RA">
    <property type="protein sequence ID" value="AQUA003613-PA"/>
    <property type="gene ID" value="AQUA003613"/>
</dbReference>
<dbReference type="Proteomes" id="UP000076407">
    <property type="component" value="Unassembled WGS sequence"/>
</dbReference>